<dbReference type="CDD" id="cd08662">
    <property type="entry name" value="M13"/>
    <property type="match status" value="1"/>
</dbReference>
<dbReference type="Proteomes" id="UP000792457">
    <property type="component" value="Unassembled WGS sequence"/>
</dbReference>
<dbReference type="InterPro" id="IPR008753">
    <property type="entry name" value="Peptidase_M13_N"/>
</dbReference>
<organism evidence="12 13">
    <name type="scientific">Ladona fulva</name>
    <name type="common">Scarce chaser dragonfly</name>
    <name type="synonym">Libellula fulva</name>
    <dbReference type="NCBI Taxonomy" id="123851"/>
    <lineage>
        <taxon>Eukaryota</taxon>
        <taxon>Metazoa</taxon>
        <taxon>Ecdysozoa</taxon>
        <taxon>Arthropoda</taxon>
        <taxon>Hexapoda</taxon>
        <taxon>Insecta</taxon>
        <taxon>Pterygota</taxon>
        <taxon>Palaeoptera</taxon>
        <taxon>Odonata</taxon>
        <taxon>Epiprocta</taxon>
        <taxon>Anisoptera</taxon>
        <taxon>Libelluloidea</taxon>
        <taxon>Libellulidae</taxon>
        <taxon>Ladona</taxon>
    </lineage>
</organism>
<gene>
    <name evidence="12" type="ORF">J437_LFUL003689</name>
</gene>
<dbReference type="InterPro" id="IPR000718">
    <property type="entry name" value="Peptidase_M13"/>
</dbReference>
<evidence type="ECO:0000256" key="9">
    <source>
        <dbReference type="SAM" id="MobiDB-lite"/>
    </source>
</evidence>
<proteinExistence type="inferred from homology"/>
<evidence type="ECO:0000313" key="13">
    <source>
        <dbReference type="Proteomes" id="UP000792457"/>
    </source>
</evidence>
<dbReference type="AlphaFoldDB" id="A0A8K0NVG5"/>
<keyword evidence="4" id="KW-0645">Protease</keyword>
<keyword evidence="6" id="KW-0378">Hydrolase</keyword>
<evidence type="ECO:0000256" key="8">
    <source>
        <dbReference type="ARBA" id="ARBA00023049"/>
    </source>
</evidence>
<dbReference type="EMBL" id="KZ308159">
    <property type="protein sequence ID" value="KAG8223416.1"/>
    <property type="molecule type" value="Genomic_DNA"/>
</dbReference>
<dbReference type="PANTHER" id="PTHR11733:SF237">
    <property type="entry name" value="NEPRILYSIN-LIKE 4"/>
    <property type="match status" value="1"/>
</dbReference>
<keyword evidence="13" id="KW-1185">Reference proteome</keyword>
<keyword evidence="8" id="KW-0482">Metalloprotease</keyword>
<comment type="cofactor">
    <cofactor evidence="1">
        <name>Zn(2+)</name>
        <dbReference type="ChEBI" id="CHEBI:29105"/>
    </cofactor>
</comment>
<feature type="compositionally biased region" description="Basic and acidic residues" evidence="9">
    <location>
        <begin position="17"/>
        <end position="28"/>
    </location>
</feature>
<evidence type="ECO:0000256" key="3">
    <source>
        <dbReference type="ARBA" id="ARBA00007357"/>
    </source>
</evidence>
<feature type="domain" description="Peptidase M13 N-terminal" evidence="11">
    <location>
        <begin position="106"/>
        <end position="543"/>
    </location>
</feature>
<evidence type="ECO:0000259" key="11">
    <source>
        <dbReference type="Pfam" id="PF05649"/>
    </source>
</evidence>
<evidence type="ECO:0008006" key="14">
    <source>
        <dbReference type="Google" id="ProtNLM"/>
    </source>
</evidence>
<comment type="subcellular location">
    <subcellularLocation>
        <location evidence="2">Cell membrane</location>
        <topology evidence="2">Single-pass type II membrane protein</topology>
    </subcellularLocation>
</comment>
<dbReference type="Gene3D" id="1.10.1380.10">
    <property type="entry name" value="Neutral endopeptidase , domain2"/>
    <property type="match status" value="1"/>
</dbReference>
<sequence length="843" mass="96851">MHTAEDRVLSPDTALPHGDEHQKKNNRECELTVPRDWSRNTENDKLENNCFFAGHRADHFCGERRPSEKSSAFSWAVHYTSMRSFRSKFTLSASELLEWGSSAVDPCEDFYEFACGNYGNGLIGSAYSFWNQFRYTQQHVDAATKENNYRVNNIFTEILSQPSSCEEPAAVRMAKHAYQACMDEDTLAERGTSPLLKMLETFGGWPVLSKGFKGENCCGGQFGWTDISRGASQLGIKMIFDIIVSSNFFNSSQMVIYVQHDTLPTPVPLMSSWKIEPSEALPWDYVDDQNIQGMSPTAPVVDNLYVRYLTRMVKAIWDSRPSSELNDYPNRDDVDESVKIELRKVTLLMQKLKALSKYIGDSSNIAKRIYKKGLKTASGLMTIATLQNYTDTIFPNPKYKLDWLDFLQKLFIHSNVILTSRDLLYVESVDKLMKAIYVVETTDERTLQNFIGSRIVSYLGPETTDELWKTAKWFYQELKYITEEYSRYFTDIFHIAFVELLEMVMDLKVAFKELMEENDWMDNKTKAYALEKADAMMLLLGFPDWLSDRKKLDAFYKNLAIDSYAHFGNVVRLRSFEYSQGLKVLREGQNRNTWTQAPLIVNAFYNTLNNRITFPAGVMNRPFFYGSDVEALNYGRIGSIVGHEITHGFDSTGRRFDKNGTFTNWWTPEVEDKYKAKAQCFIDQYSNFTDPYTNKTVSIKLIYEFVYIVIYIAYLKVNGLLTLPENIADNGGLREAYRAFTQMMLPRREKDKSKMQMSMDCYPKSGARLPGLQQYTEDQLFFLGFATTWCDVGRSAQAKASNDNHAPNKFRVLGSVSNMAEFAKAWSCPEGSPMNPKKKCVLW</sequence>
<dbReference type="Gene3D" id="3.40.390.10">
    <property type="entry name" value="Collagenase (Catalytic Domain)"/>
    <property type="match status" value="1"/>
</dbReference>
<evidence type="ECO:0000256" key="6">
    <source>
        <dbReference type="ARBA" id="ARBA00022801"/>
    </source>
</evidence>
<reference evidence="12" key="2">
    <citation type="submission" date="2017-10" db="EMBL/GenBank/DDBJ databases">
        <title>Ladona fulva Genome sequencing and assembly.</title>
        <authorList>
            <person name="Murali S."/>
            <person name="Richards S."/>
            <person name="Bandaranaike D."/>
            <person name="Bellair M."/>
            <person name="Blankenburg K."/>
            <person name="Chao H."/>
            <person name="Dinh H."/>
            <person name="Doddapaneni H."/>
            <person name="Dugan-Rocha S."/>
            <person name="Elkadiri S."/>
            <person name="Gnanaolivu R."/>
            <person name="Hernandez B."/>
            <person name="Skinner E."/>
            <person name="Javaid M."/>
            <person name="Lee S."/>
            <person name="Li M."/>
            <person name="Ming W."/>
            <person name="Munidasa M."/>
            <person name="Muniz J."/>
            <person name="Nguyen L."/>
            <person name="Hughes D."/>
            <person name="Osuji N."/>
            <person name="Pu L.-L."/>
            <person name="Puazo M."/>
            <person name="Qu C."/>
            <person name="Quiroz J."/>
            <person name="Raj R."/>
            <person name="Weissenberger G."/>
            <person name="Xin Y."/>
            <person name="Zou X."/>
            <person name="Han Y."/>
            <person name="Worley K."/>
            <person name="Muzny D."/>
            <person name="Gibbs R."/>
        </authorList>
    </citation>
    <scope>NUCLEOTIDE SEQUENCE</scope>
    <source>
        <strain evidence="12">Sampled in the wild</strain>
    </source>
</reference>
<dbReference type="SUPFAM" id="SSF55486">
    <property type="entry name" value="Metalloproteases ('zincins'), catalytic domain"/>
    <property type="match status" value="1"/>
</dbReference>
<name>A0A8K0NVG5_LADFU</name>
<evidence type="ECO:0000256" key="2">
    <source>
        <dbReference type="ARBA" id="ARBA00004401"/>
    </source>
</evidence>
<reference evidence="12" key="1">
    <citation type="submission" date="2013-04" db="EMBL/GenBank/DDBJ databases">
        <authorList>
            <person name="Qu J."/>
            <person name="Murali S.C."/>
            <person name="Bandaranaike D."/>
            <person name="Bellair M."/>
            <person name="Blankenburg K."/>
            <person name="Chao H."/>
            <person name="Dinh H."/>
            <person name="Doddapaneni H."/>
            <person name="Downs B."/>
            <person name="Dugan-Rocha S."/>
            <person name="Elkadiri S."/>
            <person name="Gnanaolivu R.D."/>
            <person name="Hernandez B."/>
            <person name="Javaid M."/>
            <person name="Jayaseelan J.C."/>
            <person name="Lee S."/>
            <person name="Li M."/>
            <person name="Ming W."/>
            <person name="Munidasa M."/>
            <person name="Muniz J."/>
            <person name="Nguyen L."/>
            <person name="Ongeri F."/>
            <person name="Osuji N."/>
            <person name="Pu L.-L."/>
            <person name="Puazo M."/>
            <person name="Qu C."/>
            <person name="Quiroz J."/>
            <person name="Raj R."/>
            <person name="Weissenberger G."/>
            <person name="Xin Y."/>
            <person name="Zou X."/>
            <person name="Han Y."/>
            <person name="Richards S."/>
            <person name="Worley K."/>
            <person name="Muzny D."/>
            <person name="Gibbs R."/>
        </authorList>
    </citation>
    <scope>NUCLEOTIDE SEQUENCE</scope>
    <source>
        <strain evidence="12">Sampled in the wild</strain>
    </source>
</reference>
<accession>A0A8K0NVG5</accession>
<dbReference type="GO" id="GO:0046872">
    <property type="term" value="F:metal ion binding"/>
    <property type="evidence" value="ECO:0007669"/>
    <property type="project" value="UniProtKB-KW"/>
</dbReference>
<evidence type="ECO:0000313" key="12">
    <source>
        <dbReference type="EMBL" id="KAG8223416.1"/>
    </source>
</evidence>
<evidence type="ECO:0000256" key="4">
    <source>
        <dbReference type="ARBA" id="ARBA00022670"/>
    </source>
</evidence>
<keyword evidence="5" id="KW-0479">Metal-binding</keyword>
<dbReference type="GO" id="GO:0005886">
    <property type="term" value="C:plasma membrane"/>
    <property type="evidence" value="ECO:0007669"/>
    <property type="project" value="UniProtKB-SubCell"/>
</dbReference>
<evidence type="ECO:0000259" key="10">
    <source>
        <dbReference type="Pfam" id="PF01431"/>
    </source>
</evidence>
<dbReference type="InterPro" id="IPR024079">
    <property type="entry name" value="MetalloPept_cat_dom_sf"/>
</dbReference>
<dbReference type="OrthoDB" id="6475849at2759"/>
<dbReference type="GO" id="GO:0016485">
    <property type="term" value="P:protein processing"/>
    <property type="evidence" value="ECO:0007669"/>
    <property type="project" value="TreeGrafter"/>
</dbReference>
<keyword evidence="7" id="KW-0862">Zinc</keyword>
<dbReference type="InterPro" id="IPR042089">
    <property type="entry name" value="Peptidase_M13_dom_2"/>
</dbReference>
<protein>
    <recommendedName>
        <fullName evidence="14">Endothelin-converting enzyme 1</fullName>
    </recommendedName>
</protein>
<evidence type="ECO:0000256" key="1">
    <source>
        <dbReference type="ARBA" id="ARBA00001947"/>
    </source>
</evidence>
<dbReference type="PANTHER" id="PTHR11733">
    <property type="entry name" value="ZINC METALLOPROTEASE FAMILY M13 NEPRILYSIN-RELATED"/>
    <property type="match status" value="1"/>
</dbReference>
<feature type="domain" description="Peptidase M13 C-terminal" evidence="10">
    <location>
        <begin position="602"/>
        <end position="840"/>
    </location>
</feature>
<comment type="similarity">
    <text evidence="3">Belongs to the peptidase M13 family.</text>
</comment>
<evidence type="ECO:0000256" key="5">
    <source>
        <dbReference type="ARBA" id="ARBA00022723"/>
    </source>
</evidence>
<feature type="region of interest" description="Disordered" evidence="9">
    <location>
        <begin position="1"/>
        <end position="28"/>
    </location>
</feature>
<dbReference type="PROSITE" id="PS51885">
    <property type="entry name" value="NEPRILYSIN"/>
    <property type="match status" value="1"/>
</dbReference>
<dbReference type="Pfam" id="PF01431">
    <property type="entry name" value="Peptidase_M13"/>
    <property type="match status" value="1"/>
</dbReference>
<dbReference type="GO" id="GO:0004222">
    <property type="term" value="F:metalloendopeptidase activity"/>
    <property type="evidence" value="ECO:0007669"/>
    <property type="project" value="InterPro"/>
</dbReference>
<comment type="caution">
    <text evidence="12">The sequence shown here is derived from an EMBL/GenBank/DDBJ whole genome shotgun (WGS) entry which is preliminary data.</text>
</comment>
<evidence type="ECO:0000256" key="7">
    <source>
        <dbReference type="ARBA" id="ARBA00022833"/>
    </source>
</evidence>
<dbReference type="PRINTS" id="PR00786">
    <property type="entry name" value="NEPRILYSIN"/>
</dbReference>
<dbReference type="Pfam" id="PF05649">
    <property type="entry name" value="Peptidase_M13_N"/>
    <property type="match status" value="1"/>
</dbReference>
<dbReference type="InterPro" id="IPR018497">
    <property type="entry name" value="Peptidase_M13_C"/>
</dbReference>